<proteinExistence type="predicted"/>
<comment type="caution">
    <text evidence="2">The sequence shown here is derived from an EMBL/GenBank/DDBJ whole genome shotgun (WGS) entry which is preliminary data.</text>
</comment>
<name>A0AA40KI34_9HYME</name>
<feature type="region of interest" description="Disordered" evidence="1">
    <location>
        <begin position="1"/>
        <end position="24"/>
    </location>
</feature>
<keyword evidence="3" id="KW-1185">Reference proteome</keyword>
<sequence length="90" mass="10571">MALTQAESGILHVDDHHRHQHHHDQVYDVEHHSWPVSYDILRHKIERYKLRAEVAWGERAARGTWKRSEDSAAEMAVTRRTPASFSKYEG</sequence>
<evidence type="ECO:0000256" key="1">
    <source>
        <dbReference type="SAM" id="MobiDB-lite"/>
    </source>
</evidence>
<dbReference type="EMBL" id="JAHYIQ010000028">
    <property type="protein sequence ID" value="KAK1121081.1"/>
    <property type="molecule type" value="Genomic_DNA"/>
</dbReference>
<dbReference type="Proteomes" id="UP001177670">
    <property type="component" value="Unassembled WGS sequence"/>
</dbReference>
<reference evidence="2" key="1">
    <citation type="submission" date="2021-10" db="EMBL/GenBank/DDBJ databases">
        <title>Melipona bicolor Genome sequencing and assembly.</title>
        <authorList>
            <person name="Araujo N.S."/>
            <person name="Arias M.C."/>
        </authorList>
    </citation>
    <scope>NUCLEOTIDE SEQUENCE</scope>
    <source>
        <strain evidence="2">USP_2M_L1-L4_2017</strain>
        <tissue evidence="2">Whole body</tissue>
    </source>
</reference>
<feature type="compositionally biased region" description="Basic and acidic residues" evidence="1">
    <location>
        <begin position="12"/>
        <end position="24"/>
    </location>
</feature>
<evidence type="ECO:0000313" key="2">
    <source>
        <dbReference type="EMBL" id="KAK1121081.1"/>
    </source>
</evidence>
<evidence type="ECO:0000313" key="3">
    <source>
        <dbReference type="Proteomes" id="UP001177670"/>
    </source>
</evidence>
<gene>
    <name evidence="2" type="ORF">K0M31_010861</name>
</gene>
<feature type="region of interest" description="Disordered" evidence="1">
    <location>
        <begin position="67"/>
        <end position="90"/>
    </location>
</feature>
<protein>
    <submittedName>
        <fullName evidence="2">Uncharacterized protein</fullName>
    </submittedName>
</protein>
<dbReference type="AlphaFoldDB" id="A0AA40KI34"/>
<accession>A0AA40KI34</accession>
<organism evidence="2 3">
    <name type="scientific">Melipona bicolor</name>
    <dbReference type="NCBI Taxonomy" id="60889"/>
    <lineage>
        <taxon>Eukaryota</taxon>
        <taxon>Metazoa</taxon>
        <taxon>Ecdysozoa</taxon>
        <taxon>Arthropoda</taxon>
        <taxon>Hexapoda</taxon>
        <taxon>Insecta</taxon>
        <taxon>Pterygota</taxon>
        <taxon>Neoptera</taxon>
        <taxon>Endopterygota</taxon>
        <taxon>Hymenoptera</taxon>
        <taxon>Apocrita</taxon>
        <taxon>Aculeata</taxon>
        <taxon>Apoidea</taxon>
        <taxon>Anthophila</taxon>
        <taxon>Apidae</taxon>
        <taxon>Melipona</taxon>
    </lineage>
</organism>